<dbReference type="GO" id="GO:0016625">
    <property type="term" value="F:oxidoreductase activity, acting on the aldehyde or oxo group of donors, iron-sulfur protein as acceptor"/>
    <property type="evidence" value="ECO:0007669"/>
    <property type="project" value="InterPro"/>
</dbReference>
<dbReference type="AlphaFoldDB" id="A0A3N1UQH2"/>
<dbReference type="PANTHER" id="PTHR30038">
    <property type="entry name" value="ALDEHYDE FERREDOXIN OXIDOREDUCTASE"/>
    <property type="match status" value="1"/>
</dbReference>
<dbReference type="GO" id="GO:0046872">
    <property type="term" value="F:metal ion binding"/>
    <property type="evidence" value="ECO:0007669"/>
    <property type="project" value="UniProtKB-KW"/>
</dbReference>
<keyword evidence="3" id="KW-0004">4Fe-4S</keyword>
<dbReference type="EMBL" id="RJVA01000013">
    <property type="protein sequence ID" value="ROQ90980.1"/>
    <property type="molecule type" value="Genomic_DNA"/>
</dbReference>
<keyword evidence="4" id="KW-0479">Metal-binding</keyword>
<dbReference type="PANTHER" id="PTHR30038:SF9">
    <property type="entry name" value="ALDEHYDE FERREDOXIN OXIDOREDUCTASE"/>
    <property type="match status" value="1"/>
</dbReference>
<dbReference type="InterPro" id="IPR036503">
    <property type="entry name" value="Ald_Fedxn_OxRdtase_N_sf"/>
</dbReference>
<keyword evidence="7" id="KW-0411">Iron-sulfur</keyword>
<evidence type="ECO:0000256" key="5">
    <source>
        <dbReference type="ARBA" id="ARBA00023002"/>
    </source>
</evidence>
<accession>A0A3N1UQH2</accession>
<dbReference type="InterPro" id="IPR013985">
    <property type="entry name" value="Ald_Fedxn_OxRdtase_dom3"/>
</dbReference>
<dbReference type="GO" id="GO:0009055">
    <property type="term" value="F:electron transfer activity"/>
    <property type="evidence" value="ECO:0007669"/>
    <property type="project" value="InterPro"/>
</dbReference>
<dbReference type="SMART" id="SM00790">
    <property type="entry name" value="AFOR_N"/>
    <property type="match status" value="1"/>
</dbReference>
<dbReference type="Pfam" id="PF01314">
    <property type="entry name" value="AFOR_C"/>
    <property type="match status" value="1"/>
</dbReference>
<evidence type="ECO:0000256" key="2">
    <source>
        <dbReference type="ARBA" id="ARBA00011032"/>
    </source>
</evidence>
<dbReference type="GO" id="GO:0051539">
    <property type="term" value="F:4 iron, 4 sulfur cluster binding"/>
    <property type="evidence" value="ECO:0007669"/>
    <property type="project" value="UniProtKB-KW"/>
</dbReference>
<dbReference type="InterPro" id="IPR013983">
    <property type="entry name" value="Ald_Fedxn_OxRdtase_N"/>
</dbReference>
<dbReference type="Gene3D" id="1.10.599.10">
    <property type="entry name" value="Aldehyde Ferredoxin Oxidoreductase Protein, subunit A, domain 3"/>
    <property type="match status" value="1"/>
</dbReference>
<gene>
    <name evidence="10" type="ORF">EDC27_2254</name>
</gene>
<evidence type="ECO:0000256" key="4">
    <source>
        <dbReference type="ARBA" id="ARBA00022723"/>
    </source>
</evidence>
<keyword evidence="11" id="KW-1185">Reference proteome</keyword>
<proteinExistence type="inferred from homology"/>
<evidence type="ECO:0000256" key="3">
    <source>
        <dbReference type="ARBA" id="ARBA00022485"/>
    </source>
</evidence>
<protein>
    <submittedName>
        <fullName evidence="10">Aldehyde:ferredoxin oxidoreductase</fullName>
    </submittedName>
</protein>
<dbReference type="InterPro" id="IPR013984">
    <property type="entry name" value="Ald_Fedxn_OxRdtase_dom2"/>
</dbReference>
<dbReference type="InterPro" id="IPR001203">
    <property type="entry name" value="OxRdtase_Ald_Fedxn_C"/>
</dbReference>
<dbReference type="SUPFAM" id="SSF48310">
    <property type="entry name" value="Aldehyde ferredoxin oxidoreductase, C-terminal domains"/>
    <property type="match status" value="1"/>
</dbReference>
<comment type="similarity">
    <text evidence="2">Belongs to the AOR/FOR family.</text>
</comment>
<feature type="domain" description="Aldehyde ferredoxin oxidoreductase N-terminal" evidence="9">
    <location>
        <begin position="4"/>
        <end position="207"/>
    </location>
</feature>
<evidence type="ECO:0000256" key="8">
    <source>
        <dbReference type="ARBA" id="ARBA00049934"/>
    </source>
</evidence>
<dbReference type="InterPro" id="IPR036021">
    <property type="entry name" value="Tungsten_al_ferr_oxy-like_C"/>
</dbReference>
<comment type="cofactor">
    <cofactor evidence="8">
        <name>tungstopterin</name>
        <dbReference type="ChEBI" id="CHEBI:30402"/>
    </cofactor>
</comment>
<dbReference type="OrthoDB" id="9763894at2"/>
<dbReference type="RefSeq" id="WP_123290710.1">
    <property type="nucleotide sequence ID" value="NZ_RJVA01000013.1"/>
</dbReference>
<comment type="cofactor">
    <cofactor evidence="1">
        <name>[4Fe-4S] cluster</name>
        <dbReference type="ChEBI" id="CHEBI:49883"/>
    </cofactor>
</comment>
<keyword evidence="5" id="KW-0560">Oxidoreductase</keyword>
<evidence type="ECO:0000256" key="6">
    <source>
        <dbReference type="ARBA" id="ARBA00023004"/>
    </source>
</evidence>
<evidence type="ECO:0000256" key="7">
    <source>
        <dbReference type="ARBA" id="ARBA00023014"/>
    </source>
</evidence>
<sequence>MQGFFGRYLVVDVAARRSNVVPLDRESLRHTLGGKGLATQLLLEKNPAGVDPLSAENHLIFALGPASDTAIYGSCRHGIFAKSPLTGFYGESYSGGRAAIPMSRTGYDAIVLQGASSTPVWLEITDSTVQFHDASDLWGKDTFATEDAVLERCGVDGAAAVVIGPAGENLVRYAVVENDYWRSAGRCGMGAVLGSKKVKAVVFHGSKSRPVADPEGIKTYARRTVQDLKDHKATQAYRTHGTPMMVALLNTVGAFPTRYWAKGTFESWKKISAEILVDRWGARPKACRTCFMGCGKYVEIQEGRHKGLKIEGPEYETIYAFGGLCAIDALDEIAHLNDLCDRLGMDTITAGNMAAFAIEASRRGKIEERLEYGDVDAIARLLENIAKRQGLGDLLAEGVRPAAAALGLEDLAVHVKGMEPAGYDPRALKGMGLAYAVSDRGACHLRATFYKAELAGMIDPQQIEGKAQLFLDFEDRCTLFDCLILCRFYRDFYQWEELSKIIALTTGEEMEKADLQRLASRVVDSTRRFNLREGLTATDDRLPKRLLQEPLEDGRRLTEEELNRMVQDYYRLRGWSPEGVPSAL</sequence>
<evidence type="ECO:0000313" key="10">
    <source>
        <dbReference type="EMBL" id="ROQ90980.1"/>
    </source>
</evidence>
<comment type="caution">
    <text evidence="10">The sequence shown here is derived from an EMBL/GenBank/DDBJ whole genome shotgun (WGS) entry which is preliminary data.</text>
</comment>
<evidence type="ECO:0000259" key="9">
    <source>
        <dbReference type="SMART" id="SM00790"/>
    </source>
</evidence>
<dbReference type="Pfam" id="PF02730">
    <property type="entry name" value="AFOR_N"/>
    <property type="match status" value="1"/>
</dbReference>
<evidence type="ECO:0000313" key="11">
    <source>
        <dbReference type="Proteomes" id="UP000276223"/>
    </source>
</evidence>
<dbReference type="InterPro" id="IPR051919">
    <property type="entry name" value="W-dependent_AOR"/>
</dbReference>
<dbReference type="Gene3D" id="1.10.569.10">
    <property type="entry name" value="Aldehyde Ferredoxin Oxidoreductase Protein, subunit A, domain 2"/>
    <property type="match status" value="1"/>
</dbReference>
<reference evidence="10 11" key="1">
    <citation type="submission" date="2018-11" db="EMBL/GenBank/DDBJ databases">
        <title>Genomic Encyclopedia of Type Strains, Phase IV (KMG-IV): sequencing the most valuable type-strain genomes for metagenomic binning, comparative biology and taxonomic classification.</title>
        <authorList>
            <person name="Goeker M."/>
        </authorList>
    </citation>
    <scope>NUCLEOTIDE SEQUENCE [LARGE SCALE GENOMIC DNA]</scope>
    <source>
        <strain evidence="10 11">DSM 22027</strain>
    </source>
</reference>
<evidence type="ECO:0000256" key="1">
    <source>
        <dbReference type="ARBA" id="ARBA00001966"/>
    </source>
</evidence>
<dbReference type="SUPFAM" id="SSF56228">
    <property type="entry name" value="Aldehyde ferredoxin oxidoreductase, N-terminal domain"/>
    <property type="match status" value="1"/>
</dbReference>
<organism evidence="10 11">
    <name type="scientific">Desulfosoma caldarium</name>
    <dbReference type="NCBI Taxonomy" id="610254"/>
    <lineage>
        <taxon>Bacteria</taxon>
        <taxon>Pseudomonadati</taxon>
        <taxon>Thermodesulfobacteriota</taxon>
        <taxon>Syntrophobacteria</taxon>
        <taxon>Syntrophobacterales</taxon>
        <taxon>Syntrophobacteraceae</taxon>
        <taxon>Desulfosoma</taxon>
    </lineage>
</organism>
<name>A0A3N1UQH2_9BACT</name>
<dbReference type="Proteomes" id="UP000276223">
    <property type="component" value="Unassembled WGS sequence"/>
</dbReference>
<dbReference type="Gene3D" id="3.60.9.10">
    <property type="entry name" value="Aldehyde ferredoxin oxidoreductase, N-terminal domain"/>
    <property type="match status" value="1"/>
</dbReference>
<keyword evidence="6" id="KW-0408">Iron</keyword>